<dbReference type="OrthoDB" id="147589at2"/>
<name>A0A2H3KZD1_9CHLR</name>
<dbReference type="Proteomes" id="UP000220922">
    <property type="component" value="Unassembled WGS sequence"/>
</dbReference>
<keyword evidence="2" id="KW-1185">Reference proteome</keyword>
<evidence type="ECO:0000313" key="2">
    <source>
        <dbReference type="Proteomes" id="UP000220922"/>
    </source>
</evidence>
<dbReference type="EMBL" id="LYXE01000127">
    <property type="protein sequence ID" value="PDV97716.1"/>
    <property type="molecule type" value="Genomic_DNA"/>
</dbReference>
<sequence length="249" mass="28034">MWLLMRFGDAADAELEFVPAGRTLDDRPVDAEPYIIHVDTGSGRFDHHDAADPTLSAAELVRREVAPDDEALRRLVDQVTRIDNAEAYGGRQPIFFNITDLIAGYNALFPNRPYHVAQAMLPNLDAWYEHEQRSLRLERAFNRRLEFQTRWGLGIAMASEDGGSSRLAYSCGAVLYAYRDGHGYMGVAAQNRSCVDLGVVYRDLKRVDADADWYLHPGKRMLLCGTPKSPPRVPSALSLEELVDVLKRR</sequence>
<reference evidence="1 2" key="1">
    <citation type="submission" date="2016-05" db="EMBL/GenBank/DDBJ databases">
        <authorList>
            <person name="Lavstsen T."/>
            <person name="Jespersen J.S."/>
        </authorList>
    </citation>
    <scope>NUCLEOTIDE SEQUENCE [LARGE SCALE GENOMIC DNA]</scope>
    <source>
        <strain evidence="1 2">B7-9</strain>
    </source>
</reference>
<organism evidence="1 2">
    <name type="scientific">Candidatus Chloroploca asiatica</name>
    <dbReference type="NCBI Taxonomy" id="1506545"/>
    <lineage>
        <taxon>Bacteria</taxon>
        <taxon>Bacillati</taxon>
        <taxon>Chloroflexota</taxon>
        <taxon>Chloroflexia</taxon>
        <taxon>Chloroflexales</taxon>
        <taxon>Chloroflexineae</taxon>
        <taxon>Oscillochloridaceae</taxon>
        <taxon>Candidatus Chloroploca</taxon>
    </lineage>
</organism>
<evidence type="ECO:0000313" key="1">
    <source>
        <dbReference type="EMBL" id="PDV97716.1"/>
    </source>
</evidence>
<gene>
    <name evidence="1" type="ORF">A9Q02_04170</name>
</gene>
<protein>
    <submittedName>
        <fullName evidence="1">Uncharacterized protein</fullName>
    </submittedName>
</protein>
<dbReference type="AlphaFoldDB" id="A0A2H3KZD1"/>
<proteinExistence type="predicted"/>
<accession>A0A2H3KZD1</accession>
<comment type="caution">
    <text evidence="1">The sequence shown here is derived from an EMBL/GenBank/DDBJ whole genome shotgun (WGS) entry which is preliminary data.</text>
</comment>